<organism evidence="1 2">
    <name type="scientific">Sporotomaculum syntrophicum</name>
    <dbReference type="NCBI Taxonomy" id="182264"/>
    <lineage>
        <taxon>Bacteria</taxon>
        <taxon>Bacillati</taxon>
        <taxon>Bacillota</taxon>
        <taxon>Clostridia</taxon>
        <taxon>Eubacteriales</taxon>
        <taxon>Desulfallaceae</taxon>
        <taxon>Sporotomaculum</taxon>
    </lineage>
</organism>
<proteinExistence type="predicted"/>
<reference evidence="1" key="1">
    <citation type="submission" date="2016-02" db="EMBL/GenBank/DDBJ databases">
        <title>Draft Genome Sequence of Sporotomaculum syntrophicum Strain FB, a Syntrophic Benzoate Degrader.</title>
        <authorList>
            <person name="Nobu M.K."/>
            <person name="Narihiro T."/>
            <person name="Qiu Y.-L."/>
            <person name="Ohashi A."/>
            <person name="Liu W.-T."/>
            <person name="Yuji S."/>
        </authorList>
    </citation>
    <scope>NUCLEOTIDE SEQUENCE</scope>
    <source>
        <strain evidence="1">FB</strain>
    </source>
</reference>
<gene>
    <name evidence="1" type="ORF">SPSYN_00014</name>
</gene>
<comment type="caution">
    <text evidence="1">The sequence shown here is derived from an EMBL/GenBank/DDBJ whole genome shotgun (WGS) entry which is preliminary data.</text>
</comment>
<dbReference type="AlphaFoldDB" id="A0A9D2WRH6"/>
<evidence type="ECO:0000313" key="2">
    <source>
        <dbReference type="Proteomes" id="UP000798488"/>
    </source>
</evidence>
<dbReference type="EMBL" id="LSRS01000001">
    <property type="protein sequence ID" value="KAF1086297.1"/>
    <property type="molecule type" value="Genomic_DNA"/>
</dbReference>
<evidence type="ECO:0000313" key="1">
    <source>
        <dbReference type="EMBL" id="KAF1086297.1"/>
    </source>
</evidence>
<sequence length="57" mass="6574">MRPETVEFPHSMPVKAFVRSIEQYPYHWHDAPEIVQVLKGSLISAWAMITSSLMKMA</sequence>
<accession>A0A9D2WRH6</accession>
<name>A0A9D2WRH6_9FIRM</name>
<protein>
    <submittedName>
        <fullName evidence="1">Uncharacterized protein</fullName>
    </submittedName>
</protein>
<keyword evidence="2" id="KW-1185">Reference proteome</keyword>
<dbReference type="RefSeq" id="WP_243152850.1">
    <property type="nucleotide sequence ID" value="NZ_LSRS01000001.1"/>
</dbReference>
<dbReference type="Proteomes" id="UP000798488">
    <property type="component" value="Unassembled WGS sequence"/>
</dbReference>